<dbReference type="Pfam" id="PF00571">
    <property type="entry name" value="CBS"/>
    <property type="match status" value="2"/>
</dbReference>
<dbReference type="Gene3D" id="3.10.580.10">
    <property type="entry name" value="CBS-domain"/>
    <property type="match status" value="1"/>
</dbReference>
<dbReference type="AlphaFoldDB" id="L0R453"/>
<keyword evidence="1 2" id="KW-0129">CBS domain</keyword>
<proteinExistence type="predicted"/>
<organism evidence="4">
    <name type="scientific">Desulfamplus magnetovallimortis</name>
    <dbReference type="NCBI Taxonomy" id="1246637"/>
    <lineage>
        <taxon>Bacteria</taxon>
        <taxon>Pseudomonadati</taxon>
        <taxon>Thermodesulfobacteriota</taxon>
        <taxon>Desulfobacteria</taxon>
        <taxon>Desulfobacterales</taxon>
        <taxon>Desulfobacteraceae</taxon>
        <taxon>Desulfamplus</taxon>
    </lineage>
</organism>
<accession>L0R453</accession>
<dbReference type="Proteomes" id="UP000191931">
    <property type="component" value="Unassembled WGS sequence"/>
</dbReference>
<evidence type="ECO:0000313" key="4">
    <source>
        <dbReference type="EMBL" id="CCO06838.1"/>
    </source>
</evidence>
<name>L0R453_9BACT</name>
<sequence length="163" mass="18807">MPVLAKDIMVTNFDTINHNEPIETAIKMIFCGKIRETGDKTTSLMVIDDHHQFVGIVTMFDILYHLRPGILNYGVSGENISWVGQIKQCKEELKKKKVRQIMSSEIVGALPDEHIMVLLDRMVRNKYHRLPILQNSKPLGIVYISDIYFHLFARDGIVNKRKE</sequence>
<dbReference type="PROSITE" id="PS51371">
    <property type="entry name" value="CBS"/>
    <property type="match status" value="2"/>
</dbReference>
<evidence type="ECO:0000313" key="6">
    <source>
        <dbReference type="Proteomes" id="UP000191931"/>
    </source>
</evidence>
<dbReference type="EMBL" id="HF547348">
    <property type="protein sequence ID" value="CCO06838.1"/>
    <property type="molecule type" value="Genomic_DNA"/>
</dbReference>
<feature type="domain" description="CBS" evidence="3">
    <location>
        <begin position="102"/>
        <end position="161"/>
    </location>
</feature>
<reference evidence="4" key="2">
    <citation type="submission" date="2012-12" db="EMBL/GenBank/DDBJ databases">
        <title>Region harboring genes involved in magnetosome formation of Candidatus Desulfamplus magnetosmortis.</title>
        <authorList>
            <person name="Lefevre C.T."/>
            <person name="Bazylinski D.A."/>
        </authorList>
    </citation>
    <scope>NUCLEOTIDE SEQUENCE</scope>
    <source>
        <strain evidence="4">BW-1</strain>
    </source>
</reference>
<evidence type="ECO:0000259" key="3">
    <source>
        <dbReference type="PROSITE" id="PS51371"/>
    </source>
</evidence>
<reference evidence="5 6" key="3">
    <citation type="submission" date="2017-03" db="EMBL/GenBank/DDBJ databases">
        <authorList>
            <person name="Afonso C.L."/>
            <person name="Miller P.J."/>
            <person name="Scott M.A."/>
            <person name="Spackman E."/>
            <person name="Goraichik I."/>
            <person name="Dimitrov K.M."/>
            <person name="Suarez D.L."/>
            <person name="Swayne D.E."/>
        </authorList>
    </citation>
    <scope>NUCLEOTIDE SEQUENCE [LARGE SCALE GENOMIC DNA]</scope>
    <source>
        <strain evidence="5">PRJEB14757</strain>
    </source>
</reference>
<dbReference type="SUPFAM" id="SSF54631">
    <property type="entry name" value="CBS-domain pair"/>
    <property type="match status" value="1"/>
</dbReference>
<evidence type="ECO:0000256" key="1">
    <source>
        <dbReference type="ARBA" id="ARBA00023122"/>
    </source>
</evidence>
<dbReference type="STRING" id="1246637.MTBBW1_80232"/>
<dbReference type="InterPro" id="IPR000644">
    <property type="entry name" value="CBS_dom"/>
</dbReference>
<dbReference type="PANTHER" id="PTHR43080">
    <property type="entry name" value="CBS DOMAIN-CONTAINING PROTEIN CBSX3, MITOCHONDRIAL"/>
    <property type="match status" value="1"/>
</dbReference>
<dbReference type="SMART" id="SM00116">
    <property type="entry name" value="CBS"/>
    <property type="match status" value="2"/>
</dbReference>
<dbReference type="InterPro" id="IPR051257">
    <property type="entry name" value="Diverse_CBS-Domain"/>
</dbReference>
<dbReference type="InterPro" id="IPR046342">
    <property type="entry name" value="CBS_dom_sf"/>
</dbReference>
<dbReference type="PANTHER" id="PTHR43080:SF2">
    <property type="entry name" value="CBS DOMAIN-CONTAINING PROTEIN"/>
    <property type="match status" value="1"/>
</dbReference>
<dbReference type="RefSeq" id="WP_080798624.1">
    <property type="nucleotide sequence ID" value="NZ_LT828540.1"/>
</dbReference>
<reference evidence="4" key="1">
    <citation type="submission" date="2012-10" db="EMBL/GenBank/DDBJ databases">
        <authorList>
            <person name="Lefevre C."/>
        </authorList>
    </citation>
    <scope>NUCLEOTIDE SEQUENCE</scope>
    <source>
        <strain evidence="4">BW-1</strain>
    </source>
</reference>
<dbReference type="OrthoDB" id="5419202at2"/>
<protein>
    <submittedName>
        <fullName evidence="4">CBS domain containing membrane protein</fullName>
    </submittedName>
</protein>
<keyword evidence="6" id="KW-1185">Reference proteome</keyword>
<evidence type="ECO:0000256" key="2">
    <source>
        <dbReference type="PROSITE-ProRule" id="PRU00703"/>
    </source>
</evidence>
<gene>
    <name evidence="4" type="ORF">DEMABW1_80232</name>
    <name evidence="5" type="ORF">MTBBW1_80232</name>
</gene>
<feature type="domain" description="CBS" evidence="3">
    <location>
        <begin position="9"/>
        <end position="75"/>
    </location>
</feature>
<evidence type="ECO:0000313" key="5">
    <source>
        <dbReference type="EMBL" id="SLM32889.1"/>
    </source>
</evidence>
<dbReference type="EMBL" id="FWEV01000325">
    <property type="protein sequence ID" value="SLM32889.1"/>
    <property type="molecule type" value="Genomic_DNA"/>
</dbReference>